<comment type="caution">
    <text evidence="1">The sequence shown here is derived from an EMBL/GenBank/DDBJ whole genome shotgun (WGS) entry which is preliminary data.</text>
</comment>
<name>A0AAE3UAV4_9BACT</name>
<proteinExistence type="predicted"/>
<accession>A0AAE3UAV4</accession>
<reference evidence="1" key="1">
    <citation type="submission" date="2023-05" db="EMBL/GenBank/DDBJ databases">
        <authorList>
            <person name="Zhang X."/>
        </authorList>
    </citation>
    <scope>NUCLEOTIDE SEQUENCE</scope>
    <source>
        <strain evidence="1">YF14B1</strain>
    </source>
</reference>
<sequence length="96" mass="11040">MKQQATKLLIDKIFREGISRKELKKELLGESLSIALRVQSTNFSHDPYVSYSGKQFTVRQWQDKTATFTDTEKVIEVQVIDRGYAIATNESEVQLD</sequence>
<gene>
    <name evidence="1" type="ORF">QNI16_21605</name>
</gene>
<evidence type="ECO:0000313" key="2">
    <source>
        <dbReference type="Proteomes" id="UP001241110"/>
    </source>
</evidence>
<evidence type="ECO:0000313" key="1">
    <source>
        <dbReference type="EMBL" id="MDJ1483109.1"/>
    </source>
</evidence>
<dbReference type="Proteomes" id="UP001241110">
    <property type="component" value="Unassembled WGS sequence"/>
</dbReference>
<dbReference type="RefSeq" id="WP_313982684.1">
    <property type="nucleotide sequence ID" value="NZ_JASJOS010000010.1"/>
</dbReference>
<dbReference type="EMBL" id="JASJOS010000010">
    <property type="protein sequence ID" value="MDJ1483109.1"/>
    <property type="molecule type" value="Genomic_DNA"/>
</dbReference>
<protein>
    <submittedName>
        <fullName evidence="1">Uncharacterized protein</fullName>
    </submittedName>
</protein>
<organism evidence="1 2">
    <name type="scientific">Xanthocytophaga flava</name>
    <dbReference type="NCBI Taxonomy" id="3048013"/>
    <lineage>
        <taxon>Bacteria</taxon>
        <taxon>Pseudomonadati</taxon>
        <taxon>Bacteroidota</taxon>
        <taxon>Cytophagia</taxon>
        <taxon>Cytophagales</taxon>
        <taxon>Rhodocytophagaceae</taxon>
        <taxon>Xanthocytophaga</taxon>
    </lineage>
</organism>
<dbReference type="AlphaFoldDB" id="A0AAE3UAV4"/>